<evidence type="ECO:0000259" key="2">
    <source>
        <dbReference type="PROSITE" id="PS50234"/>
    </source>
</evidence>
<dbReference type="Gene3D" id="3.40.50.410">
    <property type="entry name" value="von Willebrand factor, type A domain"/>
    <property type="match status" value="1"/>
</dbReference>
<feature type="transmembrane region" description="Helical" evidence="1">
    <location>
        <begin position="324"/>
        <end position="343"/>
    </location>
</feature>
<keyword evidence="1" id="KW-1133">Transmembrane helix</keyword>
<dbReference type="OrthoDB" id="6206554at2"/>
<comment type="caution">
    <text evidence="3">The sequence shown here is derived from an EMBL/GenBank/DDBJ whole genome shotgun (WGS) entry which is preliminary data.</text>
</comment>
<organism evidence="3 4">
    <name type="scientific">Thiohalophilus thiocyanatoxydans</name>
    <dbReference type="NCBI Taxonomy" id="381308"/>
    <lineage>
        <taxon>Bacteria</taxon>
        <taxon>Pseudomonadati</taxon>
        <taxon>Pseudomonadota</taxon>
        <taxon>Gammaproteobacteria</taxon>
        <taxon>Thiohalomonadales</taxon>
        <taxon>Thiohalophilaceae</taxon>
        <taxon>Thiohalophilus</taxon>
    </lineage>
</organism>
<evidence type="ECO:0000313" key="3">
    <source>
        <dbReference type="EMBL" id="TDY02818.1"/>
    </source>
</evidence>
<dbReference type="EMBL" id="SOQX01000002">
    <property type="protein sequence ID" value="TDY02818.1"/>
    <property type="molecule type" value="Genomic_DNA"/>
</dbReference>
<dbReference type="PROSITE" id="PS50234">
    <property type="entry name" value="VWFA"/>
    <property type="match status" value="1"/>
</dbReference>
<dbReference type="SUPFAM" id="SSF53300">
    <property type="entry name" value="vWA-like"/>
    <property type="match status" value="1"/>
</dbReference>
<dbReference type="Proteomes" id="UP000294914">
    <property type="component" value="Unassembled WGS sequence"/>
</dbReference>
<evidence type="ECO:0000256" key="1">
    <source>
        <dbReference type="SAM" id="Phobius"/>
    </source>
</evidence>
<dbReference type="SMART" id="SM00327">
    <property type="entry name" value="VWA"/>
    <property type="match status" value="1"/>
</dbReference>
<dbReference type="InterPro" id="IPR050768">
    <property type="entry name" value="UPF0353/GerABKA_families"/>
</dbReference>
<feature type="transmembrane region" description="Helical" evidence="1">
    <location>
        <begin position="13"/>
        <end position="34"/>
    </location>
</feature>
<dbReference type="InterPro" id="IPR002035">
    <property type="entry name" value="VWF_A"/>
</dbReference>
<keyword evidence="1" id="KW-0472">Membrane</keyword>
<dbReference type="InterPro" id="IPR036465">
    <property type="entry name" value="vWFA_dom_sf"/>
</dbReference>
<keyword evidence="4" id="KW-1185">Reference proteome</keyword>
<reference evidence="3 4" key="1">
    <citation type="submission" date="2019-03" db="EMBL/GenBank/DDBJ databases">
        <title>Genomic Encyclopedia of Type Strains, Phase IV (KMG-IV): sequencing the most valuable type-strain genomes for metagenomic binning, comparative biology and taxonomic classification.</title>
        <authorList>
            <person name="Goeker M."/>
        </authorList>
    </citation>
    <scope>NUCLEOTIDE SEQUENCE [LARGE SCALE GENOMIC DNA]</scope>
    <source>
        <strain evidence="3 4">DSM 16326</strain>
    </source>
</reference>
<proteinExistence type="predicted"/>
<sequence length="349" mass="39599">MNDWPTLQFDAPLWLWLWPVSMVLLGGLLQRGYLHALGSSLRRYASGRFRHPQTGLLRRLYRSPAGAAPRYRLWQWAGYGLFLLGVHLALAKPFYQGEQLPQPPSYRDAMFVIDSSVSMVLKDYVIDEQRVDRITMLKHVMRHLIDRLQGNRIGVVAFSEQAYTLVPLTADYPVLRTQIDRLKPASLTGRTSHPGRALLYTLDTLEQQQDDDSEQRPVLILVSDVNRPDRQIDPRVAAEYIASQGYRLHVIGIGGASYAADDEQQGGLIYHPSNFALLEAIAEQGNGNFYWARNTDSLQTAIEAIQKAEQRVIEAEPRHVPIPLYQWPLLASLIVLALLSLPIRFGRRP</sequence>
<name>A0A4R8IQG6_9GAMM</name>
<dbReference type="RefSeq" id="WP_134082074.1">
    <property type="nucleotide sequence ID" value="NZ_SOQX01000002.1"/>
</dbReference>
<evidence type="ECO:0000313" key="4">
    <source>
        <dbReference type="Proteomes" id="UP000294914"/>
    </source>
</evidence>
<dbReference type="AlphaFoldDB" id="A0A4R8IQG6"/>
<keyword evidence="1" id="KW-0812">Transmembrane</keyword>
<dbReference type="PANTHER" id="PTHR22550:SF14">
    <property type="entry name" value="VWFA DOMAIN-CONTAINING PROTEIN"/>
    <property type="match status" value="1"/>
</dbReference>
<dbReference type="Pfam" id="PF13519">
    <property type="entry name" value="VWA_2"/>
    <property type="match status" value="1"/>
</dbReference>
<accession>A0A4R8IQG6</accession>
<dbReference type="PANTHER" id="PTHR22550">
    <property type="entry name" value="SPORE GERMINATION PROTEIN"/>
    <property type="match status" value="1"/>
</dbReference>
<protein>
    <submittedName>
        <fullName evidence="3">Ca-activated chloride channel family protein</fullName>
    </submittedName>
</protein>
<feature type="domain" description="VWFA" evidence="2">
    <location>
        <begin position="108"/>
        <end position="305"/>
    </location>
</feature>
<gene>
    <name evidence="3" type="ORF">EDC23_1202</name>
</gene>